<evidence type="ECO:0000256" key="3">
    <source>
        <dbReference type="PROSITE-ProRule" id="PRU00023"/>
    </source>
</evidence>
<evidence type="ECO:0000256" key="2">
    <source>
        <dbReference type="ARBA" id="ARBA00023043"/>
    </source>
</evidence>
<dbReference type="Pfam" id="PF24120">
    <property type="entry name" value="SsdA_C"/>
    <property type="match status" value="1"/>
</dbReference>
<proteinExistence type="predicted"/>
<keyword evidence="7" id="KW-1185">Reference proteome</keyword>
<feature type="repeat" description="ANK" evidence="3">
    <location>
        <begin position="98"/>
        <end position="130"/>
    </location>
</feature>
<feature type="domain" description="Single-strand DNA deaminase toxin A-like C-terminal" evidence="5">
    <location>
        <begin position="237"/>
        <end position="281"/>
    </location>
</feature>
<dbReference type="EMBL" id="PDNB01000024">
    <property type="protein sequence ID" value="PGH15562.1"/>
    <property type="molecule type" value="Genomic_DNA"/>
</dbReference>
<accession>A0A2B7Y3Z1</accession>
<dbReference type="AlphaFoldDB" id="A0A2B7Y3Z1"/>
<dbReference type="Proteomes" id="UP000223968">
    <property type="component" value="Unassembled WGS sequence"/>
</dbReference>
<protein>
    <recommendedName>
        <fullName evidence="5">Single-strand DNA deaminase toxin A-like C-terminal domain-containing protein</fullName>
    </recommendedName>
</protein>
<feature type="region of interest" description="Disordered" evidence="4">
    <location>
        <begin position="18"/>
        <end position="38"/>
    </location>
</feature>
<comment type="caution">
    <text evidence="6">The sequence shown here is derived from an EMBL/GenBank/DDBJ whole genome shotgun (WGS) entry which is preliminary data.</text>
</comment>
<dbReference type="PANTHER" id="PTHR24171">
    <property type="entry name" value="ANKYRIN REPEAT DOMAIN-CONTAINING PROTEIN 39-RELATED"/>
    <property type="match status" value="1"/>
</dbReference>
<organism evidence="6 7">
    <name type="scientific">Helicocarpus griseus UAMH5409</name>
    <dbReference type="NCBI Taxonomy" id="1447875"/>
    <lineage>
        <taxon>Eukaryota</taxon>
        <taxon>Fungi</taxon>
        <taxon>Dikarya</taxon>
        <taxon>Ascomycota</taxon>
        <taxon>Pezizomycotina</taxon>
        <taxon>Eurotiomycetes</taxon>
        <taxon>Eurotiomycetidae</taxon>
        <taxon>Onygenales</taxon>
        <taxon>Ajellomycetaceae</taxon>
        <taxon>Helicocarpus</taxon>
    </lineage>
</organism>
<dbReference type="SUPFAM" id="SSF48403">
    <property type="entry name" value="Ankyrin repeat"/>
    <property type="match status" value="1"/>
</dbReference>
<dbReference type="InterPro" id="IPR057517">
    <property type="entry name" value="SsdA-like_C"/>
</dbReference>
<dbReference type="PROSITE" id="PS50297">
    <property type="entry name" value="ANK_REP_REGION"/>
    <property type="match status" value="1"/>
</dbReference>
<evidence type="ECO:0000313" key="6">
    <source>
        <dbReference type="EMBL" id="PGH15562.1"/>
    </source>
</evidence>
<evidence type="ECO:0000256" key="4">
    <source>
        <dbReference type="SAM" id="MobiDB-lite"/>
    </source>
</evidence>
<keyword evidence="2 3" id="KW-0040">ANK repeat</keyword>
<evidence type="ECO:0000313" key="7">
    <source>
        <dbReference type="Proteomes" id="UP000223968"/>
    </source>
</evidence>
<dbReference type="SMART" id="SM00248">
    <property type="entry name" value="ANK"/>
    <property type="match status" value="2"/>
</dbReference>
<gene>
    <name evidence="6" type="ORF">AJ79_02344</name>
</gene>
<evidence type="ECO:0000256" key="1">
    <source>
        <dbReference type="ARBA" id="ARBA00022737"/>
    </source>
</evidence>
<dbReference type="InterPro" id="IPR002110">
    <property type="entry name" value="Ankyrin_rpt"/>
</dbReference>
<keyword evidence="1" id="KW-0677">Repeat</keyword>
<dbReference type="PROSITE" id="PS50088">
    <property type="entry name" value="ANK_REPEAT"/>
    <property type="match status" value="1"/>
</dbReference>
<dbReference type="Gene3D" id="1.25.40.20">
    <property type="entry name" value="Ankyrin repeat-containing domain"/>
    <property type="match status" value="1"/>
</dbReference>
<feature type="compositionally biased region" description="Acidic residues" evidence="4">
    <location>
        <begin position="25"/>
        <end position="35"/>
    </location>
</feature>
<dbReference type="PANTHER" id="PTHR24171:SF9">
    <property type="entry name" value="ANKYRIN REPEAT DOMAIN-CONTAINING PROTEIN 39"/>
    <property type="match status" value="1"/>
</dbReference>
<dbReference type="Pfam" id="PF12796">
    <property type="entry name" value="Ank_2"/>
    <property type="match status" value="1"/>
</dbReference>
<dbReference type="InterPro" id="IPR036770">
    <property type="entry name" value="Ankyrin_rpt-contain_sf"/>
</dbReference>
<dbReference type="OrthoDB" id="341259at2759"/>
<reference evidence="6 7" key="1">
    <citation type="submission" date="2017-10" db="EMBL/GenBank/DDBJ databases">
        <title>Comparative genomics in systemic dimorphic fungi from Ajellomycetaceae.</title>
        <authorList>
            <person name="Munoz J.F."/>
            <person name="Mcewen J.G."/>
            <person name="Clay O.K."/>
            <person name="Cuomo C.A."/>
        </authorList>
    </citation>
    <scope>NUCLEOTIDE SEQUENCE [LARGE SCALE GENOMIC DNA]</scope>
    <source>
        <strain evidence="6 7">UAMH5409</strain>
    </source>
</reference>
<sequence length="443" mass="49737">MEFLNHDFAAKARVAGAVDEKADRGEDDPNIESDSQESKLIDIGHGIEPFEKKTILDPISDCVLGKTAAVKRAAAEKSPSMAELLLEHGAKVNAVNRKGRSALMEAALWDRLENVQLLLKRGADKYLRDDEKFLAVNFAQPTLRNKDESYRRAGGILPYLEDTYRRDIDRQQIVRLLAGEDRKSNIVYGRPPTVSQCDAYLFKRSPQGNSVVLYGPVADYPVTTDTKTVARLERGGRVSGRLWTEVVYYISRVVGHALANSQVDQGRPGQFYACHAEKQLIAYFLEHHAFLPRDKVPNLTLETEIEKVKDCFCKELLFGEGRTLLSLRIEKKRLESADDPGDERDEDRVRALKLELESTQRKLQATSTGSKAQHIIALKHRLEDLGKQKDRHQALIDMSQAPPPVSLTEAVILVSSPVCDDCVEFKDKVNVHFGVSIQLFARC</sequence>
<evidence type="ECO:0000259" key="5">
    <source>
        <dbReference type="Pfam" id="PF24120"/>
    </source>
</evidence>
<name>A0A2B7Y3Z1_9EURO</name>